<evidence type="ECO:0000256" key="1">
    <source>
        <dbReference type="ARBA" id="ARBA00022837"/>
    </source>
</evidence>
<comment type="caution">
    <text evidence="4">The sequence shown here is derived from an EMBL/GenBank/DDBJ whole genome shotgun (WGS) entry which is preliminary data.</text>
</comment>
<dbReference type="PROSITE" id="PS50222">
    <property type="entry name" value="EF_HAND_2"/>
    <property type="match status" value="1"/>
</dbReference>
<dbReference type="Pfam" id="PF13202">
    <property type="entry name" value="EF-hand_5"/>
    <property type="match status" value="1"/>
</dbReference>
<dbReference type="OrthoDB" id="8785703at2759"/>
<dbReference type="GO" id="GO:0005509">
    <property type="term" value="F:calcium ion binding"/>
    <property type="evidence" value="ECO:0007669"/>
    <property type="project" value="InterPro"/>
</dbReference>
<dbReference type="InterPro" id="IPR011992">
    <property type="entry name" value="EF-hand-dom_pair"/>
</dbReference>
<sequence>MDSNRDARSTREEDVGTSLRRQREMEDLHEIARAHYRSGSQKVRDLAHEFFNSMDSDGDGRIDFPEFQAFVEHEGHYWMNNRYFFKELDRDGNESLDFWEVMTLYYIIKSGRPFCGSCANFVPGIFFSCVECPFTLCFGCYRSTKCDHNHNGRTQLLDNYTMLQAKQDSSEATQIIRYTVCLIHFDNVLLKLIFIQQRRQSGCTIFNILSSRL</sequence>
<name>A0A8S0T7B7_OLEEU</name>
<dbReference type="Gene3D" id="1.10.238.10">
    <property type="entry name" value="EF-hand"/>
    <property type="match status" value="1"/>
</dbReference>
<feature type="domain" description="EF-hand" evidence="3">
    <location>
        <begin position="42"/>
        <end position="77"/>
    </location>
</feature>
<dbReference type="InterPro" id="IPR002048">
    <property type="entry name" value="EF_hand_dom"/>
</dbReference>
<dbReference type="EMBL" id="CACTIH010005639">
    <property type="protein sequence ID" value="CAA2999586.1"/>
    <property type="molecule type" value="Genomic_DNA"/>
</dbReference>
<gene>
    <name evidence="4" type="ORF">OLEA9_A016062</name>
</gene>
<feature type="region of interest" description="Disordered" evidence="2">
    <location>
        <begin position="1"/>
        <end position="22"/>
    </location>
</feature>
<dbReference type="PROSITE" id="PS00018">
    <property type="entry name" value="EF_HAND_1"/>
    <property type="match status" value="1"/>
</dbReference>
<dbReference type="InterPro" id="IPR018247">
    <property type="entry name" value="EF_Hand_1_Ca_BS"/>
</dbReference>
<evidence type="ECO:0000256" key="2">
    <source>
        <dbReference type="SAM" id="MobiDB-lite"/>
    </source>
</evidence>
<dbReference type="SMART" id="SM00054">
    <property type="entry name" value="EFh"/>
    <property type="match status" value="1"/>
</dbReference>
<evidence type="ECO:0000313" key="4">
    <source>
        <dbReference type="EMBL" id="CAA2999586.1"/>
    </source>
</evidence>
<evidence type="ECO:0000313" key="5">
    <source>
        <dbReference type="Proteomes" id="UP000594638"/>
    </source>
</evidence>
<dbReference type="SUPFAM" id="SSF47473">
    <property type="entry name" value="EF-hand"/>
    <property type="match status" value="1"/>
</dbReference>
<accession>A0A8S0T7B7</accession>
<dbReference type="AlphaFoldDB" id="A0A8S0T7B7"/>
<organism evidence="4 5">
    <name type="scientific">Olea europaea subsp. europaea</name>
    <dbReference type="NCBI Taxonomy" id="158383"/>
    <lineage>
        <taxon>Eukaryota</taxon>
        <taxon>Viridiplantae</taxon>
        <taxon>Streptophyta</taxon>
        <taxon>Embryophyta</taxon>
        <taxon>Tracheophyta</taxon>
        <taxon>Spermatophyta</taxon>
        <taxon>Magnoliopsida</taxon>
        <taxon>eudicotyledons</taxon>
        <taxon>Gunneridae</taxon>
        <taxon>Pentapetalae</taxon>
        <taxon>asterids</taxon>
        <taxon>lamiids</taxon>
        <taxon>Lamiales</taxon>
        <taxon>Oleaceae</taxon>
        <taxon>Oleeae</taxon>
        <taxon>Olea</taxon>
    </lineage>
</organism>
<keyword evidence="5" id="KW-1185">Reference proteome</keyword>
<reference evidence="4 5" key="1">
    <citation type="submission" date="2019-12" db="EMBL/GenBank/DDBJ databases">
        <authorList>
            <person name="Alioto T."/>
            <person name="Alioto T."/>
            <person name="Gomez Garrido J."/>
        </authorList>
    </citation>
    <scope>NUCLEOTIDE SEQUENCE [LARGE SCALE GENOMIC DNA]</scope>
</reference>
<dbReference type="Proteomes" id="UP000594638">
    <property type="component" value="Unassembled WGS sequence"/>
</dbReference>
<proteinExistence type="predicted"/>
<keyword evidence="1" id="KW-0106">Calcium</keyword>
<evidence type="ECO:0000259" key="3">
    <source>
        <dbReference type="PROSITE" id="PS50222"/>
    </source>
</evidence>
<feature type="compositionally biased region" description="Basic and acidic residues" evidence="2">
    <location>
        <begin position="1"/>
        <end position="14"/>
    </location>
</feature>
<dbReference type="Gramene" id="OE9A016062T6">
    <property type="protein sequence ID" value="OE9A016062C6"/>
    <property type="gene ID" value="OE9A016062"/>
</dbReference>
<protein>
    <submittedName>
        <fullName evidence="4">Uncharacterized protein LOC111371659 isoform X20</fullName>
    </submittedName>
</protein>